<keyword evidence="7" id="KW-1185">Reference proteome</keyword>
<evidence type="ECO:0000256" key="1">
    <source>
        <dbReference type="ARBA" id="ARBA00007592"/>
    </source>
</evidence>
<dbReference type="PANTHER" id="PTHR12128:SF66">
    <property type="entry name" value="4-HYDROXY-2-OXOGLUTARATE ALDOLASE, MITOCHONDRIAL"/>
    <property type="match status" value="1"/>
</dbReference>
<evidence type="ECO:0000256" key="2">
    <source>
        <dbReference type="ARBA" id="ARBA00023239"/>
    </source>
</evidence>
<dbReference type="SMART" id="SM01130">
    <property type="entry name" value="DHDPS"/>
    <property type="match status" value="1"/>
</dbReference>
<evidence type="ECO:0000256" key="3">
    <source>
        <dbReference type="PIRNR" id="PIRNR001365"/>
    </source>
</evidence>
<reference evidence="7" key="1">
    <citation type="submission" date="2018-07" db="EMBL/GenBank/DDBJ databases">
        <authorList>
            <person name="Safronova V.I."/>
            <person name="Chirak E.R."/>
            <person name="Sazanova A.L."/>
        </authorList>
    </citation>
    <scope>NUCLEOTIDE SEQUENCE [LARGE SCALE GENOMIC DNA]</scope>
    <source>
        <strain evidence="7">RCAM04685</strain>
    </source>
</reference>
<protein>
    <submittedName>
        <fullName evidence="6">Dihydrodipicolinate synthase family protein</fullName>
    </submittedName>
</protein>
<feature type="active site" description="Proton donor/acceptor" evidence="4">
    <location>
        <position position="141"/>
    </location>
</feature>
<dbReference type="GO" id="GO:0008840">
    <property type="term" value="F:4-hydroxy-tetrahydrodipicolinate synthase activity"/>
    <property type="evidence" value="ECO:0007669"/>
    <property type="project" value="TreeGrafter"/>
</dbReference>
<comment type="caution">
    <text evidence="6">The sequence shown here is derived from an EMBL/GenBank/DDBJ whole genome shotgun (WGS) entry which is preliminary data.</text>
</comment>
<dbReference type="PIRSF" id="PIRSF001365">
    <property type="entry name" value="DHDPS"/>
    <property type="match status" value="1"/>
</dbReference>
<evidence type="ECO:0000313" key="7">
    <source>
        <dbReference type="Proteomes" id="UP000255207"/>
    </source>
</evidence>
<dbReference type="SUPFAM" id="SSF51569">
    <property type="entry name" value="Aldolase"/>
    <property type="match status" value="1"/>
</dbReference>
<dbReference type="PRINTS" id="PR00146">
    <property type="entry name" value="DHPICSNTHASE"/>
</dbReference>
<comment type="similarity">
    <text evidence="1 3">Belongs to the DapA family.</text>
</comment>
<dbReference type="CDD" id="cd00408">
    <property type="entry name" value="DHDPS-like"/>
    <property type="match status" value="1"/>
</dbReference>
<name>A0A370KYN3_9HYPH</name>
<feature type="binding site" evidence="5">
    <location>
        <position position="211"/>
    </location>
    <ligand>
        <name>pyruvate</name>
        <dbReference type="ChEBI" id="CHEBI:15361"/>
    </ligand>
</feature>
<evidence type="ECO:0000256" key="5">
    <source>
        <dbReference type="PIRSR" id="PIRSR001365-2"/>
    </source>
</evidence>
<accession>A0A370KYN3</accession>
<dbReference type="OrthoDB" id="7431780at2"/>
<proteinExistence type="inferred from homology"/>
<dbReference type="InterPro" id="IPR002220">
    <property type="entry name" value="DapA-like"/>
</dbReference>
<sequence length="302" mass="32177">MTRLTAASFGGYVPAIVTPFSESGEIMEDAFSDLVEWLIGNGASAIAVAGDNGESWALDIGERQRLTEIAVKRSAGRVPVVTGISAPGAVQTVRYAKAVIDAGASGVLAMPQTYVLKASREELLRRFDTLAKAVDIPIVLYNSPRRTGIDMTIDDVAALLDVAPIIAIKESNRDFFHHTHLLERLRDRISVMVGPCHYIFPGVALGAKGFIATGPELLGKDAGRLVEIARQAPGPEMAALHYKLTLVYQTLMAVGTWPSAFKAALNLIGQPAGVPRDPVMPLAGAELARLKKVLDELGLLSA</sequence>
<dbReference type="Proteomes" id="UP000255207">
    <property type="component" value="Unassembled WGS sequence"/>
</dbReference>
<gene>
    <name evidence="6" type="ORF">DWE98_26025</name>
</gene>
<dbReference type="InterPro" id="IPR013785">
    <property type="entry name" value="Aldolase_TIM"/>
</dbReference>
<dbReference type="EMBL" id="QQTP01000022">
    <property type="protein sequence ID" value="RDJ20098.1"/>
    <property type="molecule type" value="Genomic_DNA"/>
</dbReference>
<evidence type="ECO:0000313" key="6">
    <source>
        <dbReference type="EMBL" id="RDJ20098.1"/>
    </source>
</evidence>
<organism evidence="6 7">
    <name type="scientific">Bosea caraganae</name>
    <dbReference type="NCBI Taxonomy" id="2763117"/>
    <lineage>
        <taxon>Bacteria</taxon>
        <taxon>Pseudomonadati</taxon>
        <taxon>Pseudomonadota</taxon>
        <taxon>Alphaproteobacteria</taxon>
        <taxon>Hyphomicrobiales</taxon>
        <taxon>Boseaceae</taxon>
        <taxon>Bosea</taxon>
    </lineage>
</organism>
<dbReference type="Gene3D" id="3.20.20.70">
    <property type="entry name" value="Aldolase class I"/>
    <property type="match status" value="1"/>
</dbReference>
<dbReference type="RefSeq" id="WP_114832233.1">
    <property type="nucleotide sequence ID" value="NZ_QQTO01000022.1"/>
</dbReference>
<dbReference type="PANTHER" id="PTHR12128">
    <property type="entry name" value="DIHYDRODIPICOLINATE SYNTHASE"/>
    <property type="match status" value="1"/>
</dbReference>
<keyword evidence="2 3" id="KW-0456">Lyase</keyword>
<feature type="active site" description="Schiff-base intermediate with substrate" evidence="4">
    <location>
        <position position="169"/>
    </location>
</feature>
<evidence type="ECO:0000256" key="4">
    <source>
        <dbReference type="PIRSR" id="PIRSR001365-1"/>
    </source>
</evidence>
<dbReference type="Pfam" id="PF00701">
    <property type="entry name" value="DHDPS"/>
    <property type="match status" value="1"/>
</dbReference>
<dbReference type="AlphaFoldDB" id="A0A370KYN3"/>